<evidence type="ECO:0000313" key="2">
    <source>
        <dbReference type="EMBL" id="KAJ7741088.1"/>
    </source>
</evidence>
<dbReference type="EMBL" id="JARKIB010000100">
    <property type="protein sequence ID" value="KAJ7741088.1"/>
    <property type="molecule type" value="Genomic_DNA"/>
</dbReference>
<proteinExistence type="predicted"/>
<evidence type="ECO:0000313" key="3">
    <source>
        <dbReference type="Proteomes" id="UP001215598"/>
    </source>
</evidence>
<protein>
    <recommendedName>
        <fullName evidence="1">Ubiquitin-like domain-containing protein</fullName>
    </recommendedName>
</protein>
<name>A0AAD7IG85_9AGAR</name>
<dbReference type="AlphaFoldDB" id="A0AAD7IG85"/>
<dbReference type="Proteomes" id="UP001215598">
    <property type="component" value="Unassembled WGS sequence"/>
</dbReference>
<dbReference type="Pfam" id="PF22893">
    <property type="entry name" value="ULD_2"/>
    <property type="match status" value="1"/>
</dbReference>
<comment type="caution">
    <text evidence="2">The sequence shown here is derived from an EMBL/GenBank/DDBJ whole genome shotgun (WGS) entry which is preliminary data.</text>
</comment>
<feature type="domain" description="Ubiquitin-like" evidence="1">
    <location>
        <begin position="234"/>
        <end position="293"/>
    </location>
</feature>
<reference evidence="2" key="1">
    <citation type="submission" date="2023-03" db="EMBL/GenBank/DDBJ databases">
        <title>Massive genome expansion in bonnet fungi (Mycena s.s.) driven by repeated elements and novel gene families across ecological guilds.</title>
        <authorList>
            <consortium name="Lawrence Berkeley National Laboratory"/>
            <person name="Harder C.B."/>
            <person name="Miyauchi S."/>
            <person name="Viragh M."/>
            <person name="Kuo A."/>
            <person name="Thoen E."/>
            <person name="Andreopoulos B."/>
            <person name="Lu D."/>
            <person name="Skrede I."/>
            <person name="Drula E."/>
            <person name="Henrissat B."/>
            <person name="Morin E."/>
            <person name="Kohler A."/>
            <person name="Barry K."/>
            <person name="LaButti K."/>
            <person name="Morin E."/>
            <person name="Salamov A."/>
            <person name="Lipzen A."/>
            <person name="Mereny Z."/>
            <person name="Hegedus B."/>
            <person name="Baldrian P."/>
            <person name="Stursova M."/>
            <person name="Weitz H."/>
            <person name="Taylor A."/>
            <person name="Grigoriev I.V."/>
            <person name="Nagy L.G."/>
            <person name="Martin F."/>
            <person name="Kauserud H."/>
        </authorList>
    </citation>
    <scope>NUCLEOTIDE SEQUENCE</scope>
    <source>
        <strain evidence="2">CBHHK182m</strain>
    </source>
</reference>
<organism evidence="2 3">
    <name type="scientific">Mycena metata</name>
    <dbReference type="NCBI Taxonomy" id="1033252"/>
    <lineage>
        <taxon>Eukaryota</taxon>
        <taxon>Fungi</taxon>
        <taxon>Dikarya</taxon>
        <taxon>Basidiomycota</taxon>
        <taxon>Agaricomycotina</taxon>
        <taxon>Agaricomycetes</taxon>
        <taxon>Agaricomycetidae</taxon>
        <taxon>Agaricales</taxon>
        <taxon>Marasmiineae</taxon>
        <taxon>Mycenaceae</taxon>
        <taxon>Mycena</taxon>
    </lineage>
</organism>
<accession>A0AAD7IG85</accession>
<keyword evidence="3" id="KW-1185">Reference proteome</keyword>
<sequence length="350" mass="37522">MRAGGAPWHAWTEIETELKALCDQLTYLGLSFPTLEPLVALQITQEVGRCRGVLGRFSDKVKSAEGWMHKIMWAISANKALATFRREVIERKTALGVLIGLMHLGALAAVGDRVKAISGLVGEIGDELGAAVAGVKDQVKGLGGQVEVVSAEIHAQAEAVEGQVERVADDLEVVASQVELTRADVTAVGGDVAVVGVEVSRLAQWFAEHHAQVVSVITQIPHGIAALFFVLSPTGVSIPVSSVLCTSYEDLDRILKSYICGRQEPGSRYVERGDYNIVSPDGEVVPPDQFNMATRNNINALDAKVAAEPRLMDGRNVKTDIAEADIAFSYAVTIDLYGSVTSLYTDRGIK</sequence>
<dbReference type="InterPro" id="IPR054464">
    <property type="entry name" value="ULD_fung"/>
</dbReference>
<evidence type="ECO:0000259" key="1">
    <source>
        <dbReference type="Pfam" id="PF22893"/>
    </source>
</evidence>
<gene>
    <name evidence="2" type="ORF">B0H16DRAFT_1757323</name>
</gene>